<keyword evidence="3" id="KW-0732">Signal</keyword>
<dbReference type="PANTHER" id="PTHR34183:SF1">
    <property type="entry name" value="ENDOLYTIC PEPTIDOGLYCAN TRANSGLYCOSYLASE RLPA"/>
    <property type="match status" value="1"/>
</dbReference>
<gene>
    <name evidence="3" type="primary">rlpA</name>
    <name evidence="6" type="ORF">A3SI_14734</name>
</gene>
<dbReference type="EC" id="4.2.2.-" evidence="3"/>
<evidence type="ECO:0000259" key="5">
    <source>
        <dbReference type="Pfam" id="PF03330"/>
    </source>
</evidence>
<evidence type="ECO:0000256" key="3">
    <source>
        <dbReference type="HAMAP-Rule" id="MF_02071"/>
    </source>
</evidence>
<comment type="similarity">
    <text evidence="3 4">Belongs to the RlpA family.</text>
</comment>
<dbReference type="RefSeq" id="WP_009056200.1">
    <property type="nucleotide sequence ID" value="NZ_AJYA01000037.1"/>
</dbReference>
<dbReference type="HAMAP" id="MF_02071">
    <property type="entry name" value="RlpA"/>
    <property type="match status" value="1"/>
</dbReference>
<sequence precursor="true">MKMKKIALFLFLLCFSPFLRPAAALNDPGTPLPAHAFKIQEGTASFYAKKFHLKKTASGEVYDMHGFTAAHKFLPFGTEVLVLNPANGQQVRVTINDRLPRKSAHSIDLSRAAAEALDMVRDGVISVEIRVPGNREMQFLEALFGEDRPEELRIRVYEQAISIQRPSLINKN</sequence>
<accession>I5BZ49</accession>
<dbReference type="NCBIfam" id="TIGR00413">
    <property type="entry name" value="rlpA"/>
    <property type="match status" value="1"/>
</dbReference>
<dbReference type="InterPro" id="IPR012997">
    <property type="entry name" value="RplA"/>
</dbReference>
<evidence type="ECO:0000313" key="7">
    <source>
        <dbReference type="Proteomes" id="UP000005551"/>
    </source>
</evidence>
<dbReference type="InterPro" id="IPR036908">
    <property type="entry name" value="RlpA-like_sf"/>
</dbReference>
<evidence type="ECO:0000313" key="6">
    <source>
        <dbReference type="EMBL" id="EIM74851.1"/>
    </source>
</evidence>
<dbReference type="Gene3D" id="2.40.40.10">
    <property type="entry name" value="RlpA-like domain"/>
    <property type="match status" value="1"/>
</dbReference>
<dbReference type="Proteomes" id="UP000005551">
    <property type="component" value="Unassembled WGS sequence"/>
</dbReference>
<feature type="domain" description="RlpA-like protein double-psi beta-barrel" evidence="5">
    <location>
        <begin position="40"/>
        <end position="129"/>
    </location>
</feature>
<dbReference type="GO" id="GO:0071555">
    <property type="term" value="P:cell wall organization"/>
    <property type="evidence" value="ECO:0007669"/>
    <property type="project" value="UniProtKB-KW"/>
</dbReference>
<dbReference type="InterPro" id="IPR034718">
    <property type="entry name" value="RlpA"/>
</dbReference>
<dbReference type="Pfam" id="PF03330">
    <property type="entry name" value="DPBB_1"/>
    <property type="match status" value="1"/>
</dbReference>
<comment type="caution">
    <text evidence="6">The sequence shown here is derived from an EMBL/GenBank/DDBJ whole genome shotgun (WGS) entry which is preliminary data.</text>
</comment>
<keyword evidence="1 3" id="KW-0456">Lyase</keyword>
<keyword evidence="2 3" id="KW-0961">Cell wall biogenesis/degradation</keyword>
<dbReference type="SUPFAM" id="SSF50685">
    <property type="entry name" value="Barwin-like endoglucanases"/>
    <property type="match status" value="1"/>
</dbReference>
<evidence type="ECO:0000256" key="4">
    <source>
        <dbReference type="RuleBase" id="RU003495"/>
    </source>
</evidence>
<protein>
    <recommendedName>
        <fullName evidence="3">Probable endolytic peptidoglycan transglycosylase RlpA</fullName>
        <ecNumber evidence="3">4.2.2.-</ecNumber>
    </recommendedName>
</protein>
<reference evidence="6 7" key="1">
    <citation type="submission" date="2012-05" db="EMBL/GenBank/DDBJ databases">
        <title>Genome sequence of Nitritalea halalkaliphila LW7.</title>
        <authorList>
            <person name="Jangir P.K."/>
            <person name="Singh A."/>
            <person name="Shivaji S."/>
            <person name="Sharma R."/>
        </authorList>
    </citation>
    <scope>NUCLEOTIDE SEQUENCE [LARGE SCALE GENOMIC DNA]</scope>
    <source>
        <strain evidence="6 7">LW7</strain>
    </source>
</reference>
<dbReference type="GO" id="GO:0008932">
    <property type="term" value="F:lytic endotransglycosylase activity"/>
    <property type="evidence" value="ECO:0007669"/>
    <property type="project" value="UniProtKB-UniRule"/>
</dbReference>
<dbReference type="InterPro" id="IPR009009">
    <property type="entry name" value="RlpA-like_DPBB"/>
</dbReference>
<feature type="chain" id="PRO_5009991906" description="Probable endolytic peptidoglycan transglycosylase RlpA" evidence="3">
    <location>
        <begin position="23"/>
        <end position="172"/>
    </location>
</feature>
<comment type="function">
    <text evidence="3">Lytic transglycosylase with a strong preference for naked glycan strands that lack stem peptides.</text>
</comment>
<dbReference type="PANTHER" id="PTHR34183">
    <property type="entry name" value="ENDOLYTIC PEPTIDOGLYCAN TRANSGLYCOSYLASE RLPA"/>
    <property type="match status" value="1"/>
</dbReference>
<dbReference type="EMBL" id="AJYA01000037">
    <property type="protein sequence ID" value="EIM74851.1"/>
    <property type="molecule type" value="Genomic_DNA"/>
</dbReference>
<proteinExistence type="inferred from homology"/>
<organism evidence="6 7">
    <name type="scientific">Nitritalea halalkaliphila LW7</name>
    <dbReference type="NCBI Taxonomy" id="1189621"/>
    <lineage>
        <taxon>Bacteria</taxon>
        <taxon>Pseudomonadati</taxon>
        <taxon>Bacteroidota</taxon>
        <taxon>Cytophagia</taxon>
        <taxon>Cytophagales</taxon>
        <taxon>Cyclobacteriaceae</taxon>
        <taxon>Nitritalea</taxon>
    </lineage>
</organism>
<feature type="signal peptide" evidence="3">
    <location>
        <begin position="1"/>
        <end position="22"/>
    </location>
</feature>
<dbReference type="CDD" id="cd22268">
    <property type="entry name" value="DPBB_RlpA-like"/>
    <property type="match status" value="1"/>
</dbReference>
<name>I5BZ49_9BACT</name>
<evidence type="ECO:0000256" key="1">
    <source>
        <dbReference type="ARBA" id="ARBA00023239"/>
    </source>
</evidence>
<dbReference type="GO" id="GO:0000270">
    <property type="term" value="P:peptidoglycan metabolic process"/>
    <property type="evidence" value="ECO:0007669"/>
    <property type="project" value="UniProtKB-UniRule"/>
</dbReference>
<dbReference type="AlphaFoldDB" id="I5BZ49"/>
<keyword evidence="7" id="KW-1185">Reference proteome</keyword>
<evidence type="ECO:0000256" key="2">
    <source>
        <dbReference type="ARBA" id="ARBA00023316"/>
    </source>
</evidence>
<keyword evidence="6" id="KW-0449">Lipoprotein</keyword>